<dbReference type="PANTHER" id="PTHR12992:SF11">
    <property type="entry name" value="MITOCHONDRIAL COENZYME A DIPHOSPHATASE NUDT8"/>
    <property type="match status" value="1"/>
</dbReference>
<reference evidence="8 9" key="1">
    <citation type="journal article" date="2017" name="Infect. Genet. Evol.">
        <title>Comparative genome analysis of fish pathogen Flavobacterium columnare reveals extensive sequence diversity within the species.</title>
        <authorList>
            <person name="Kayansamruaj P."/>
            <person name="Dong H.T."/>
            <person name="Hirono I."/>
            <person name="Kondo H."/>
            <person name="Senapin S."/>
            <person name="Rodkhum C."/>
        </authorList>
    </citation>
    <scope>NUCLEOTIDE SEQUENCE [LARGE SCALE GENOMIC DNA]</scope>
    <source>
        <strain evidence="8 9">1215</strain>
    </source>
</reference>
<protein>
    <submittedName>
        <fullName evidence="8">Coenzyme A pyrophosphatase</fullName>
    </submittedName>
</protein>
<proteinExistence type="predicted"/>
<dbReference type="GO" id="GO:0010945">
    <property type="term" value="F:coenzyme A diphosphatase activity"/>
    <property type="evidence" value="ECO:0007669"/>
    <property type="project" value="InterPro"/>
</dbReference>
<evidence type="ECO:0000256" key="4">
    <source>
        <dbReference type="ARBA" id="ARBA00022801"/>
    </source>
</evidence>
<dbReference type="EMBL" id="MTCZ01000071">
    <property type="protein sequence ID" value="OWP83872.1"/>
    <property type="molecule type" value="Genomic_DNA"/>
</dbReference>
<sequence length="212" mass="24139">MEFSNFLKYIPKIAKETLPAIKSHSKMIPPERIKLLEGLNIENILSRKAAVMMLFYPKNHLTHLALIVRNAYPGVHSSQIAFPGGKVEPFDKNLSETALRETFEEIGVSKDQIEVIRSFTKVYIPPSNYLVSPFLGICHEEIVFKPNPEEVSDIIELPLQHFLNDDNIIHLNMNTSYANEIEVPAFKIDGYIIWGATAMMMSELKDIIKKVL</sequence>
<dbReference type="RefSeq" id="WP_088392867.1">
    <property type="nucleotide sequence ID" value="NZ_MTCZ01000071.1"/>
</dbReference>
<dbReference type="InterPro" id="IPR000086">
    <property type="entry name" value="NUDIX_hydrolase_dom"/>
</dbReference>
<evidence type="ECO:0000259" key="7">
    <source>
        <dbReference type="PROSITE" id="PS51462"/>
    </source>
</evidence>
<dbReference type="PANTHER" id="PTHR12992">
    <property type="entry name" value="NUDIX HYDROLASE"/>
    <property type="match status" value="1"/>
</dbReference>
<evidence type="ECO:0000256" key="5">
    <source>
        <dbReference type="ARBA" id="ARBA00022842"/>
    </source>
</evidence>
<keyword evidence="4" id="KW-0378">Hydrolase</keyword>
<dbReference type="InterPro" id="IPR015797">
    <property type="entry name" value="NUDIX_hydrolase-like_dom_sf"/>
</dbReference>
<evidence type="ECO:0000256" key="2">
    <source>
        <dbReference type="ARBA" id="ARBA00001946"/>
    </source>
</evidence>
<organism evidence="8 9">
    <name type="scientific">Flavobacterium davisii</name>
    <dbReference type="NCBI Taxonomy" id="2906077"/>
    <lineage>
        <taxon>Bacteria</taxon>
        <taxon>Pseudomonadati</taxon>
        <taxon>Bacteroidota</taxon>
        <taxon>Flavobacteriia</taxon>
        <taxon>Flavobacteriales</taxon>
        <taxon>Flavobacteriaceae</taxon>
        <taxon>Flavobacterium</taxon>
    </lineage>
</organism>
<gene>
    <name evidence="8" type="ORF">BWK59_08280</name>
</gene>
<comment type="cofactor">
    <cofactor evidence="2">
        <name>Mg(2+)</name>
        <dbReference type="ChEBI" id="CHEBI:18420"/>
    </cofactor>
</comment>
<evidence type="ECO:0000256" key="6">
    <source>
        <dbReference type="ARBA" id="ARBA00023211"/>
    </source>
</evidence>
<dbReference type="GO" id="GO:0046872">
    <property type="term" value="F:metal ion binding"/>
    <property type="evidence" value="ECO:0007669"/>
    <property type="project" value="UniProtKB-KW"/>
</dbReference>
<dbReference type="AlphaFoldDB" id="A0A246GIE6"/>
<name>A0A246GIE6_9FLAO</name>
<dbReference type="SUPFAM" id="SSF55811">
    <property type="entry name" value="Nudix"/>
    <property type="match status" value="1"/>
</dbReference>
<dbReference type="InterPro" id="IPR045121">
    <property type="entry name" value="CoAse"/>
</dbReference>
<feature type="domain" description="Nudix hydrolase" evidence="7">
    <location>
        <begin position="45"/>
        <end position="185"/>
    </location>
</feature>
<comment type="cofactor">
    <cofactor evidence="1">
        <name>Mn(2+)</name>
        <dbReference type="ChEBI" id="CHEBI:29035"/>
    </cofactor>
</comment>
<dbReference type="Proteomes" id="UP000197768">
    <property type="component" value="Unassembled WGS sequence"/>
</dbReference>
<dbReference type="PROSITE" id="PS51462">
    <property type="entry name" value="NUDIX"/>
    <property type="match status" value="1"/>
</dbReference>
<keyword evidence="6" id="KW-0464">Manganese</keyword>
<comment type="caution">
    <text evidence="8">The sequence shown here is derived from an EMBL/GenBank/DDBJ whole genome shotgun (WGS) entry which is preliminary data.</text>
</comment>
<keyword evidence="3" id="KW-0479">Metal-binding</keyword>
<evidence type="ECO:0000313" key="8">
    <source>
        <dbReference type="EMBL" id="OWP83872.1"/>
    </source>
</evidence>
<accession>A0A246GIE6</accession>
<evidence type="ECO:0000256" key="3">
    <source>
        <dbReference type="ARBA" id="ARBA00022723"/>
    </source>
</evidence>
<dbReference type="CDD" id="cd03426">
    <property type="entry name" value="NUDIX_CoAse_Nudt7"/>
    <property type="match status" value="1"/>
</dbReference>
<keyword evidence="5" id="KW-0460">Magnesium</keyword>
<evidence type="ECO:0000313" key="9">
    <source>
        <dbReference type="Proteomes" id="UP000197768"/>
    </source>
</evidence>
<dbReference type="Pfam" id="PF00293">
    <property type="entry name" value="NUDIX"/>
    <property type="match status" value="1"/>
</dbReference>
<dbReference type="Gene3D" id="3.90.79.10">
    <property type="entry name" value="Nucleoside Triphosphate Pyrophosphohydrolase"/>
    <property type="match status" value="1"/>
</dbReference>
<evidence type="ECO:0000256" key="1">
    <source>
        <dbReference type="ARBA" id="ARBA00001936"/>
    </source>
</evidence>